<sequence length="355" mass="39928">MMATSSAWRFRPSRLDNIEQLENYRQGGFHPVSIGDVFCSGRYRILHKLGFGGFSTVWLARDKQRDRLVSLKIITAEDSNSCNELRILQHLKQNAKGHPGCDHTLSLLDHFTIEGPNGCHTCLVSPLGGPDLSQICMYHNPDRSAARRRLRGALARKFARQVTLAVEYLHSRGVAHGDVSNSNVLIQLAHVESWADREVYELLGSPVTDKVRLFSGELNNMASAPEYVVETANLSNLESIWFTDKIVLIDFSHSFMLQSPPPEDIAMTMSYCAPEVYFEGQASVWSDIWALGCTIFEIRAGRQLFESFLGGSFEVIRQIVRTLGKLPEPCAMLTSMSMENPKEDSRLVMFLQSIR</sequence>
<evidence type="ECO:0000313" key="1">
    <source>
        <dbReference type="EMBL" id="KAK9321552.1"/>
    </source>
</evidence>
<reference evidence="2" key="1">
    <citation type="journal article" date="2024" name="Front. Bioeng. Biotechnol.">
        <title>Genome-scale model development and genomic sequencing of the oleaginous clade Lipomyces.</title>
        <authorList>
            <person name="Czajka J.J."/>
            <person name="Han Y."/>
            <person name="Kim J."/>
            <person name="Mondo S.J."/>
            <person name="Hofstad B.A."/>
            <person name="Robles A."/>
            <person name="Haridas S."/>
            <person name="Riley R."/>
            <person name="LaButti K."/>
            <person name="Pangilinan J."/>
            <person name="Andreopoulos W."/>
            <person name="Lipzen A."/>
            <person name="Yan J."/>
            <person name="Wang M."/>
            <person name="Ng V."/>
            <person name="Grigoriev I.V."/>
            <person name="Spatafora J.W."/>
            <person name="Magnuson J.K."/>
            <person name="Baker S.E."/>
            <person name="Pomraning K.R."/>
        </authorList>
    </citation>
    <scope>NUCLEOTIDE SEQUENCE [LARGE SCALE GENOMIC DNA]</scope>
    <source>
        <strain evidence="2">CBS 10300</strain>
    </source>
</reference>
<name>A0ACC3TL20_9ASCO</name>
<organism evidence="1 2">
    <name type="scientific">Lipomyces orientalis</name>
    <dbReference type="NCBI Taxonomy" id="1233043"/>
    <lineage>
        <taxon>Eukaryota</taxon>
        <taxon>Fungi</taxon>
        <taxon>Dikarya</taxon>
        <taxon>Ascomycota</taxon>
        <taxon>Saccharomycotina</taxon>
        <taxon>Lipomycetes</taxon>
        <taxon>Lipomycetales</taxon>
        <taxon>Lipomycetaceae</taxon>
        <taxon>Lipomyces</taxon>
    </lineage>
</organism>
<dbReference type="EMBL" id="MU970096">
    <property type="protein sequence ID" value="KAK9321552.1"/>
    <property type="molecule type" value="Genomic_DNA"/>
</dbReference>
<protein>
    <submittedName>
        <fullName evidence="1">Kinase-like domain-containing protein</fullName>
    </submittedName>
</protein>
<proteinExistence type="predicted"/>
<comment type="caution">
    <text evidence="1">The sequence shown here is derived from an EMBL/GenBank/DDBJ whole genome shotgun (WGS) entry which is preliminary data.</text>
</comment>
<evidence type="ECO:0000313" key="2">
    <source>
        <dbReference type="Proteomes" id="UP001489719"/>
    </source>
</evidence>
<keyword evidence="2" id="KW-1185">Reference proteome</keyword>
<accession>A0ACC3TL20</accession>
<gene>
    <name evidence="1" type="ORF">V1517DRAFT_353685</name>
</gene>
<dbReference type="Proteomes" id="UP001489719">
    <property type="component" value="Unassembled WGS sequence"/>
</dbReference>